<dbReference type="Pfam" id="PF00072">
    <property type="entry name" value="Response_reg"/>
    <property type="match status" value="1"/>
</dbReference>
<feature type="domain" description="Response regulatory" evidence="3">
    <location>
        <begin position="3"/>
        <end position="116"/>
    </location>
</feature>
<dbReference type="SUPFAM" id="SSF52172">
    <property type="entry name" value="CheY-like"/>
    <property type="match status" value="1"/>
</dbReference>
<protein>
    <submittedName>
        <fullName evidence="4">CheY-like chemotaxis protein</fullName>
    </submittedName>
</protein>
<sequence length="119" mass="12898">MSRVLVVEDEALVRMVALEIVEEAGFQALEAADADEALDTLERTGAVEILFTDVRMPGSMDGLKLVSMVRRRWPFTKIIVASGHGGSEEAEAAGADRFLRKPFAAQALICTLQEMGTTT</sequence>
<dbReference type="EMBL" id="JACIJF010000013">
    <property type="protein sequence ID" value="MBB5712137.1"/>
    <property type="molecule type" value="Genomic_DNA"/>
</dbReference>
<accession>A0A840YFA8</accession>
<evidence type="ECO:0000259" key="3">
    <source>
        <dbReference type="PROSITE" id="PS50110"/>
    </source>
</evidence>
<feature type="modified residue" description="4-aspartylphosphate" evidence="2">
    <location>
        <position position="53"/>
    </location>
</feature>
<name>A0A840YFA8_9SPHN</name>
<dbReference type="Gene3D" id="3.40.50.2300">
    <property type="match status" value="1"/>
</dbReference>
<dbReference type="PROSITE" id="PS50110">
    <property type="entry name" value="RESPONSE_REGULATORY"/>
    <property type="match status" value="1"/>
</dbReference>
<proteinExistence type="predicted"/>
<evidence type="ECO:0000256" key="1">
    <source>
        <dbReference type="ARBA" id="ARBA00022553"/>
    </source>
</evidence>
<evidence type="ECO:0000313" key="5">
    <source>
        <dbReference type="Proteomes" id="UP000527143"/>
    </source>
</evidence>
<dbReference type="Proteomes" id="UP000527143">
    <property type="component" value="Unassembled WGS sequence"/>
</dbReference>
<organism evidence="4 5">
    <name type="scientific">Sphingomonas xinjiangensis</name>
    <dbReference type="NCBI Taxonomy" id="643568"/>
    <lineage>
        <taxon>Bacteria</taxon>
        <taxon>Pseudomonadati</taxon>
        <taxon>Pseudomonadota</taxon>
        <taxon>Alphaproteobacteria</taxon>
        <taxon>Sphingomonadales</taxon>
        <taxon>Sphingomonadaceae</taxon>
        <taxon>Sphingomonas</taxon>
    </lineage>
</organism>
<dbReference type="SMART" id="SM00448">
    <property type="entry name" value="REC"/>
    <property type="match status" value="1"/>
</dbReference>
<dbReference type="PANTHER" id="PTHR44591:SF3">
    <property type="entry name" value="RESPONSE REGULATORY DOMAIN-CONTAINING PROTEIN"/>
    <property type="match status" value="1"/>
</dbReference>
<dbReference type="AlphaFoldDB" id="A0A840YFA8"/>
<evidence type="ECO:0000256" key="2">
    <source>
        <dbReference type="PROSITE-ProRule" id="PRU00169"/>
    </source>
</evidence>
<dbReference type="InterPro" id="IPR050595">
    <property type="entry name" value="Bact_response_regulator"/>
</dbReference>
<dbReference type="RefSeq" id="WP_221239531.1">
    <property type="nucleotide sequence ID" value="NZ_JACIJF010000013.1"/>
</dbReference>
<keyword evidence="1 2" id="KW-0597">Phosphoprotein</keyword>
<dbReference type="InterPro" id="IPR001789">
    <property type="entry name" value="Sig_transdc_resp-reg_receiver"/>
</dbReference>
<gene>
    <name evidence="4" type="ORF">FHT02_003394</name>
</gene>
<reference evidence="4 5" key="1">
    <citation type="submission" date="2020-08" db="EMBL/GenBank/DDBJ databases">
        <title>Genomic Encyclopedia of Type Strains, Phase IV (KMG-IV): sequencing the most valuable type-strain genomes for metagenomic binning, comparative biology and taxonomic classification.</title>
        <authorList>
            <person name="Goeker M."/>
        </authorList>
    </citation>
    <scope>NUCLEOTIDE SEQUENCE [LARGE SCALE GENOMIC DNA]</scope>
    <source>
        <strain evidence="4 5">DSM 26736</strain>
    </source>
</reference>
<dbReference type="GO" id="GO:0000160">
    <property type="term" value="P:phosphorelay signal transduction system"/>
    <property type="evidence" value="ECO:0007669"/>
    <property type="project" value="InterPro"/>
</dbReference>
<dbReference type="InterPro" id="IPR011006">
    <property type="entry name" value="CheY-like_superfamily"/>
</dbReference>
<comment type="caution">
    <text evidence="4">The sequence shown here is derived from an EMBL/GenBank/DDBJ whole genome shotgun (WGS) entry which is preliminary data.</text>
</comment>
<dbReference type="PANTHER" id="PTHR44591">
    <property type="entry name" value="STRESS RESPONSE REGULATOR PROTEIN 1"/>
    <property type="match status" value="1"/>
</dbReference>
<keyword evidence="5" id="KW-1185">Reference proteome</keyword>
<evidence type="ECO:0000313" key="4">
    <source>
        <dbReference type="EMBL" id="MBB5712137.1"/>
    </source>
</evidence>